<accession>A0A411LM69</accession>
<feature type="binding site" evidence="5">
    <location>
        <begin position="285"/>
        <end position="287"/>
    </location>
    <ligand>
        <name>substrate</name>
    </ligand>
</feature>
<reference evidence="8 10" key="1">
    <citation type="submission" date="2020-05" db="EMBL/GenBank/DDBJ databases">
        <title>Draft Genome Sequences of Sphingomonas sp. Isolated from the International Space Station.</title>
        <authorList>
            <person name="Bijlani S."/>
            <person name="Singh N.K."/>
            <person name="Mason C.E."/>
            <person name="Wang C.C."/>
            <person name="Venkateswaran K."/>
        </authorList>
    </citation>
    <scope>NUCLEOTIDE SEQUENCE [LARGE SCALE GENOMIC DNA]</scope>
    <source>
        <strain evidence="8 10">FKI-L5-BR-P1</strain>
    </source>
</reference>
<feature type="active site" description="Acyl-thioester intermediate" evidence="5">
    <location>
        <position position="303"/>
    </location>
</feature>
<feature type="binding site" evidence="5">
    <location>
        <begin position="272"/>
        <end position="274"/>
    </location>
    <ligand>
        <name>substrate</name>
    </ligand>
</feature>
<dbReference type="Pfam" id="PF21948">
    <property type="entry name" value="LplA-B_cat"/>
    <property type="match status" value="1"/>
</dbReference>
<keyword evidence="5" id="KW-0963">Cytoplasm</keyword>
<feature type="region of interest" description="Disordered" evidence="6">
    <location>
        <begin position="1"/>
        <end position="116"/>
    </location>
</feature>
<feature type="domain" description="BPL/LPL catalytic" evidence="7">
    <location>
        <begin position="163"/>
        <end position="341"/>
    </location>
</feature>
<evidence type="ECO:0000313" key="9">
    <source>
        <dbReference type="EMBL" id="QPT10043.1"/>
    </source>
</evidence>
<keyword evidence="3 5" id="KW-0012">Acyltransferase</keyword>
<comment type="subcellular location">
    <subcellularLocation>
        <location evidence="5">Cytoplasm</location>
    </subcellularLocation>
</comment>
<dbReference type="GO" id="GO:0009249">
    <property type="term" value="P:protein lipoylation"/>
    <property type="evidence" value="ECO:0007669"/>
    <property type="project" value="InterPro"/>
</dbReference>
<sequence length="348" mass="38113">MRRQRHDRQLRPDAEPDRHQGDQQSGHARAGGHIGHGRLGNQQQLQYHGQNETDRGKGREHSGPARQHLLGAVPHRSDSDRHPGLPAARDRASAIKPHAVPSRSPRATPSPPLASPGREAQIAAIVTQDPVIPDIEWRISPGQTPYDQALTEMEARAAAVAAGEARELVWLLEHPPVYTAGTSADPVELVDPRFPVFQTGRGGKYTYHGPGQRTGYLILDLNKRGRDVRHFVHSLEDWLIAALARLGVHAFQAEGRVGIWTRDGGPEAKIGAIGVRVRRWVTLHGFAINIAPDLSHFGGIVPCGLPEFPVTSLFALNGVKSLETFDEALAFTFPAFLNNLHPVRQNEA</sequence>
<dbReference type="NCBIfam" id="NF010921">
    <property type="entry name" value="PRK14341.1"/>
    <property type="match status" value="1"/>
</dbReference>
<comment type="function">
    <text evidence="4 5">Catalyzes the transfer of endogenously produced octanoic acid from octanoyl-acyl-carrier-protein onto the lipoyl domains of lipoate-dependent enzymes. Lipoyl-ACP can also act as a substrate although octanoyl-ACP is likely to be the physiological substrate.</text>
</comment>
<name>A0A411LM69_SPHPI</name>
<comment type="similarity">
    <text evidence="5">Belongs to the LipB family.</text>
</comment>
<comment type="catalytic activity">
    <reaction evidence="5">
        <text>octanoyl-[ACP] + L-lysyl-[protein] = N(6)-octanoyl-L-lysyl-[protein] + holo-[ACP] + H(+)</text>
        <dbReference type="Rhea" id="RHEA:17665"/>
        <dbReference type="Rhea" id="RHEA-COMP:9636"/>
        <dbReference type="Rhea" id="RHEA-COMP:9685"/>
        <dbReference type="Rhea" id="RHEA-COMP:9752"/>
        <dbReference type="Rhea" id="RHEA-COMP:9928"/>
        <dbReference type="ChEBI" id="CHEBI:15378"/>
        <dbReference type="ChEBI" id="CHEBI:29969"/>
        <dbReference type="ChEBI" id="CHEBI:64479"/>
        <dbReference type="ChEBI" id="CHEBI:78463"/>
        <dbReference type="ChEBI" id="CHEBI:78809"/>
        <dbReference type="EC" id="2.3.1.181"/>
    </reaction>
</comment>
<dbReference type="OrthoDB" id="9787061at2"/>
<dbReference type="PROSITE" id="PS01313">
    <property type="entry name" value="LIPB"/>
    <property type="match status" value="1"/>
</dbReference>
<dbReference type="PROSITE" id="PS51733">
    <property type="entry name" value="BPL_LPL_CATALYTIC"/>
    <property type="match status" value="1"/>
</dbReference>
<protein>
    <recommendedName>
        <fullName evidence="5">Octanoyltransferase</fullName>
        <ecNumber evidence="5">2.3.1.181</ecNumber>
    </recommendedName>
    <alternativeName>
        <fullName evidence="5">Lipoate-protein ligase B</fullName>
    </alternativeName>
    <alternativeName>
        <fullName evidence="5">Lipoyl/octanoyl transferase</fullName>
    </alternativeName>
    <alternativeName>
        <fullName evidence="5">Octanoyl-[acyl-carrier-protein]-protein N-octanoyltransferase</fullName>
    </alternativeName>
</protein>
<evidence type="ECO:0000313" key="8">
    <source>
        <dbReference type="EMBL" id="NNG59105.1"/>
    </source>
</evidence>
<evidence type="ECO:0000256" key="4">
    <source>
        <dbReference type="ARBA" id="ARBA00024732"/>
    </source>
</evidence>
<reference evidence="9 11" key="2">
    <citation type="submission" date="2020-12" db="EMBL/GenBank/DDBJ databases">
        <title>FDA dAtabase for Regulatory Grade micrObial Sequences (FDA-ARGOS): Supporting development and validation of Infectious Disease Dx tests.</title>
        <authorList>
            <person name="Sproer C."/>
            <person name="Gronow S."/>
            <person name="Severitt S."/>
            <person name="Schroder I."/>
            <person name="Tallon L."/>
            <person name="Sadzewicz L."/>
            <person name="Zhao X."/>
            <person name="Boylan J."/>
            <person name="Ott S."/>
            <person name="Bowen H."/>
            <person name="Vavikolanu K."/>
            <person name="Mehta A."/>
            <person name="Aluvathingal J."/>
            <person name="Nadendla S."/>
            <person name="Lowell S."/>
            <person name="Myers T."/>
            <person name="Yan Y."/>
            <person name="Sichtig H."/>
        </authorList>
    </citation>
    <scope>NUCLEOTIDE SEQUENCE [LARGE SCALE GENOMIC DNA]</scope>
    <source>
        <strain evidence="9 11">FDAARGOS_881</strain>
    </source>
</reference>
<dbReference type="InterPro" id="IPR000544">
    <property type="entry name" value="Octanoyltransferase"/>
</dbReference>
<dbReference type="UniPathway" id="UPA00538">
    <property type="reaction ID" value="UER00592"/>
</dbReference>
<feature type="compositionally biased region" description="Polar residues" evidence="6">
    <location>
        <begin position="41"/>
        <end position="50"/>
    </location>
</feature>
<evidence type="ECO:0000256" key="1">
    <source>
        <dbReference type="ARBA" id="ARBA00004821"/>
    </source>
</evidence>
<dbReference type="EMBL" id="CP065713">
    <property type="protein sequence ID" value="QPT10043.1"/>
    <property type="molecule type" value="Genomic_DNA"/>
</dbReference>
<keyword evidence="2 5" id="KW-0808">Transferase</keyword>
<dbReference type="EMBL" id="JABEOU010000051">
    <property type="protein sequence ID" value="NNG59105.1"/>
    <property type="molecule type" value="Genomic_DNA"/>
</dbReference>
<proteinExistence type="inferred from homology"/>
<evidence type="ECO:0000313" key="10">
    <source>
        <dbReference type="Proteomes" id="UP000550136"/>
    </source>
</evidence>
<comment type="miscellaneous">
    <text evidence="5">In the reaction, the free carboxyl group of octanoic acid is attached via an amide linkage to the epsilon-amino group of a specific lysine residue of lipoyl domains of lipoate-dependent enzymes.</text>
</comment>
<dbReference type="PANTHER" id="PTHR10993:SF7">
    <property type="entry name" value="LIPOYLTRANSFERASE 2, MITOCHONDRIAL-RELATED"/>
    <property type="match status" value="1"/>
</dbReference>
<comment type="pathway">
    <text evidence="1 5">Protein modification; protein lipoylation via endogenous pathway; protein N(6)-(lipoyl)lysine from octanoyl-[acyl-carrier-protein]: step 1/2.</text>
</comment>
<feature type="binding site" evidence="5">
    <location>
        <begin position="201"/>
        <end position="208"/>
    </location>
    <ligand>
        <name>substrate</name>
    </ligand>
</feature>
<feature type="compositionally biased region" description="Basic and acidic residues" evidence="6">
    <location>
        <begin position="51"/>
        <end position="63"/>
    </location>
</feature>
<evidence type="ECO:0000256" key="5">
    <source>
        <dbReference type="HAMAP-Rule" id="MF_00013"/>
    </source>
</evidence>
<evidence type="ECO:0000256" key="2">
    <source>
        <dbReference type="ARBA" id="ARBA00022679"/>
    </source>
</evidence>
<dbReference type="PANTHER" id="PTHR10993">
    <property type="entry name" value="OCTANOYLTRANSFERASE"/>
    <property type="match status" value="1"/>
</dbReference>
<dbReference type="NCBIfam" id="TIGR00214">
    <property type="entry name" value="lipB"/>
    <property type="match status" value="1"/>
</dbReference>
<dbReference type="GO" id="GO:0005737">
    <property type="term" value="C:cytoplasm"/>
    <property type="evidence" value="ECO:0007669"/>
    <property type="project" value="UniProtKB-SubCell"/>
</dbReference>
<dbReference type="AlphaFoldDB" id="A0A411LM69"/>
<dbReference type="NCBIfam" id="NF010925">
    <property type="entry name" value="PRK14345.1"/>
    <property type="match status" value="1"/>
</dbReference>
<organism evidence="8 10">
    <name type="scientific">Sphingomonas paucimobilis</name>
    <name type="common">Pseudomonas paucimobilis</name>
    <dbReference type="NCBI Taxonomy" id="13689"/>
    <lineage>
        <taxon>Bacteria</taxon>
        <taxon>Pseudomonadati</taxon>
        <taxon>Pseudomonadota</taxon>
        <taxon>Alphaproteobacteria</taxon>
        <taxon>Sphingomonadales</taxon>
        <taxon>Sphingomonadaceae</taxon>
        <taxon>Sphingomonas</taxon>
    </lineage>
</organism>
<dbReference type="Proteomes" id="UP000550136">
    <property type="component" value="Unassembled WGS sequence"/>
</dbReference>
<dbReference type="InterPro" id="IPR045864">
    <property type="entry name" value="aa-tRNA-synth_II/BPL/LPL"/>
</dbReference>
<dbReference type="GO" id="GO:0033819">
    <property type="term" value="F:lipoyl(octanoyl) transferase activity"/>
    <property type="evidence" value="ECO:0007669"/>
    <property type="project" value="UniProtKB-EC"/>
</dbReference>
<feature type="site" description="Lowers pKa of active site Cys" evidence="5">
    <location>
        <position position="269"/>
    </location>
</feature>
<dbReference type="Proteomes" id="UP000594836">
    <property type="component" value="Chromosome"/>
</dbReference>
<feature type="compositionally biased region" description="Basic and acidic residues" evidence="6">
    <location>
        <begin position="75"/>
        <end position="93"/>
    </location>
</feature>
<dbReference type="Gene3D" id="3.30.930.10">
    <property type="entry name" value="Bira Bifunctional Protein, Domain 2"/>
    <property type="match status" value="1"/>
</dbReference>
<dbReference type="EC" id="2.3.1.181" evidence="5"/>
<dbReference type="CDD" id="cd16444">
    <property type="entry name" value="LipB"/>
    <property type="match status" value="1"/>
</dbReference>
<dbReference type="HAMAP" id="MF_00013">
    <property type="entry name" value="LipB"/>
    <property type="match status" value="1"/>
</dbReference>
<evidence type="ECO:0000256" key="3">
    <source>
        <dbReference type="ARBA" id="ARBA00023315"/>
    </source>
</evidence>
<dbReference type="SUPFAM" id="SSF55681">
    <property type="entry name" value="Class II aaRS and biotin synthetases"/>
    <property type="match status" value="1"/>
</dbReference>
<evidence type="ECO:0000259" key="7">
    <source>
        <dbReference type="PROSITE" id="PS51733"/>
    </source>
</evidence>
<feature type="compositionally biased region" description="Basic and acidic residues" evidence="6">
    <location>
        <begin position="7"/>
        <end position="21"/>
    </location>
</feature>
<dbReference type="InterPro" id="IPR020605">
    <property type="entry name" value="Octanoyltransferase_CS"/>
</dbReference>
<dbReference type="InterPro" id="IPR004143">
    <property type="entry name" value="BPL_LPL_catalytic"/>
</dbReference>
<evidence type="ECO:0000256" key="6">
    <source>
        <dbReference type="SAM" id="MobiDB-lite"/>
    </source>
</evidence>
<gene>
    <name evidence="5 8" type="primary">lipB</name>
    <name evidence="8" type="ORF">HKX06_17225</name>
    <name evidence="9" type="ORF">I6G38_07430</name>
</gene>
<evidence type="ECO:0000313" key="11">
    <source>
        <dbReference type="Proteomes" id="UP000594836"/>
    </source>
</evidence>